<dbReference type="OrthoDB" id="331994at2"/>
<dbReference type="AlphaFoldDB" id="A0A4R9K270"/>
<accession>A0A4R9K270</accession>
<dbReference type="Proteomes" id="UP000297693">
    <property type="component" value="Unassembled WGS sequence"/>
</dbReference>
<dbReference type="EMBL" id="RQGD01000034">
    <property type="protein sequence ID" value="TGL58286.1"/>
    <property type="molecule type" value="Genomic_DNA"/>
</dbReference>
<name>A0A4R9K270_9LEPT</name>
<sequence>MTEQGTAEAGCVWGKDGGKPVGTKTGRACTNSILGLIRSGDMSLAAGAKAGGITKVTSIDAESNTLLGSVLVETCILVNGT</sequence>
<comment type="caution">
    <text evidence="1">The sequence shown here is derived from an EMBL/GenBank/DDBJ whole genome shotgun (WGS) entry which is preliminary data.</text>
</comment>
<evidence type="ECO:0008006" key="3">
    <source>
        <dbReference type="Google" id="ProtNLM"/>
    </source>
</evidence>
<evidence type="ECO:0000313" key="2">
    <source>
        <dbReference type="Proteomes" id="UP000297693"/>
    </source>
</evidence>
<keyword evidence="2" id="KW-1185">Reference proteome</keyword>
<proteinExistence type="predicted"/>
<protein>
    <recommendedName>
        <fullName evidence="3">TRL-like family protein</fullName>
    </recommendedName>
</protein>
<gene>
    <name evidence="1" type="ORF">EHQ58_12055</name>
</gene>
<organism evidence="1 2">
    <name type="scientific">Leptospira ognonensis</name>
    <dbReference type="NCBI Taxonomy" id="2484945"/>
    <lineage>
        <taxon>Bacteria</taxon>
        <taxon>Pseudomonadati</taxon>
        <taxon>Spirochaetota</taxon>
        <taxon>Spirochaetia</taxon>
        <taxon>Leptospirales</taxon>
        <taxon>Leptospiraceae</taxon>
        <taxon>Leptospira</taxon>
    </lineage>
</organism>
<dbReference type="Pfam" id="PF13146">
    <property type="entry name" value="TRL"/>
    <property type="match status" value="1"/>
</dbReference>
<dbReference type="InterPro" id="IPR025113">
    <property type="entry name" value="TRL-like"/>
</dbReference>
<evidence type="ECO:0000313" key="1">
    <source>
        <dbReference type="EMBL" id="TGL58286.1"/>
    </source>
</evidence>
<reference evidence="1" key="1">
    <citation type="journal article" date="2019" name="PLoS Negl. Trop. Dis.">
        <title>Revisiting the worldwide diversity of Leptospira species in the environment.</title>
        <authorList>
            <person name="Vincent A.T."/>
            <person name="Schiettekatte O."/>
            <person name="Bourhy P."/>
            <person name="Veyrier F.J."/>
            <person name="Picardeau M."/>
        </authorList>
    </citation>
    <scope>NUCLEOTIDE SEQUENCE [LARGE SCALE GENOMIC DNA]</scope>
    <source>
        <strain evidence="1">201702476</strain>
    </source>
</reference>